<name>A0A162AQ95_DAUCS</name>
<dbReference type="InterPro" id="IPR002156">
    <property type="entry name" value="RNaseH_domain"/>
</dbReference>
<dbReference type="GO" id="GO:0003676">
    <property type="term" value="F:nucleic acid binding"/>
    <property type="evidence" value="ECO:0007669"/>
    <property type="project" value="InterPro"/>
</dbReference>
<dbReference type="PANTHER" id="PTHR47723:SF19">
    <property type="entry name" value="POLYNUCLEOTIDYL TRANSFERASE, RIBONUCLEASE H-LIKE SUPERFAMILY PROTEIN"/>
    <property type="match status" value="1"/>
</dbReference>
<proteinExistence type="predicted"/>
<dbReference type="Gene3D" id="3.30.420.10">
    <property type="entry name" value="Ribonuclease H-like superfamily/Ribonuclease H"/>
    <property type="match status" value="1"/>
</dbReference>
<gene>
    <name evidence="1" type="ORF">DCAR_0205809</name>
</gene>
<evidence type="ECO:0000313" key="1">
    <source>
        <dbReference type="EMBL" id="WOG86594.1"/>
    </source>
</evidence>
<dbReference type="InterPro" id="IPR036397">
    <property type="entry name" value="RNaseH_sf"/>
</dbReference>
<evidence type="ECO:0000313" key="2">
    <source>
        <dbReference type="Proteomes" id="UP000077755"/>
    </source>
</evidence>
<organism evidence="1 2">
    <name type="scientific">Daucus carota subsp. sativus</name>
    <name type="common">Carrot</name>
    <dbReference type="NCBI Taxonomy" id="79200"/>
    <lineage>
        <taxon>Eukaryota</taxon>
        <taxon>Viridiplantae</taxon>
        <taxon>Streptophyta</taxon>
        <taxon>Embryophyta</taxon>
        <taxon>Tracheophyta</taxon>
        <taxon>Spermatophyta</taxon>
        <taxon>Magnoliopsida</taxon>
        <taxon>eudicotyledons</taxon>
        <taxon>Gunneridae</taxon>
        <taxon>Pentapetalae</taxon>
        <taxon>asterids</taxon>
        <taxon>campanulids</taxon>
        <taxon>Apiales</taxon>
        <taxon>Apiaceae</taxon>
        <taxon>Apioideae</taxon>
        <taxon>Scandiceae</taxon>
        <taxon>Daucinae</taxon>
        <taxon>Daucus</taxon>
        <taxon>Daucus sect. Daucus</taxon>
    </lineage>
</organism>
<dbReference type="GO" id="GO:0004523">
    <property type="term" value="F:RNA-DNA hybrid ribonuclease activity"/>
    <property type="evidence" value="ECO:0007669"/>
    <property type="project" value="InterPro"/>
</dbReference>
<protein>
    <submittedName>
        <fullName evidence="1">Uncharacterized protein</fullName>
    </submittedName>
</protein>
<reference evidence="1" key="1">
    <citation type="journal article" date="2016" name="Nat. Genet.">
        <title>A high-quality carrot genome assembly provides new insights into carotenoid accumulation and asterid genome evolution.</title>
        <authorList>
            <person name="Iorizzo M."/>
            <person name="Ellison S."/>
            <person name="Senalik D."/>
            <person name="Zeng P."/>
            <person name="Satapoomin P."/>
            <person name="Huang J."/>
            <person name="Bowman M."/>
            <person name="Iovene M."/>
            <person name="Sanseverino W."/>
            <person name="Cavagnaro P."/>
            <person name="Yildiz M."/>
            <person name="Macko-Podgorni A."/>
            <person name="Moranska E."/>
            <person name="Grzebelus E."/>
            <person name="Grzebelus D."/>
            <person name="Ashrafi H."/>
            <person name="Zheng Z."/>
            <person name="Cheng S."/>
            <person name="Spooner D."/>
            <person name="Van Deynze A."/>
            <person name="Simon P."/>
        </authorList>
    </citation>
    <scope>NUCLEOTIDE SEQUENCE</scope>
    <source>
        <tissue evidence="1">Leaf</tissue>
    </source>
</reference>
<dbReference type="InterPro" id="IPR053151">
    <property type="entry name" value="RNase_H-like"/>
</dbReference>
<dbReference type="Proteomes" id="UP000077755">
    <property type="component" value="Chromosome 2"/>
</dbReference>
<sequence>MELGWELPPKGFVKVNVYGIFRETPLANGNRSGLGVLVRDSDGQILAMVSGALQIVNKRVNELWAMLMGLKCCLYVGKHQVILKTEHAEVLAEWEGWQKFVDPCYSDVIESLVQ</sequence>
<dbReference type="PANTHER" id="PTHR47723">
    <property type="entry name" value="OS05G0353850 PROTEIN"/>
    <property type="match status" value="1"/>
</dbReference>
<keyword evidence="2" id="KW-1185">Reference proteome</keyword>
<reference evidence="1" key="2">
    <citation type="submission" date="2022-03" db="EMBL/GenBank/DDBJ databases">
        <title>Draft title - Genomic analysis of global carrot germplasm unveils the trajectory of domestication and the origin of high carotenoid orange carrot.</title>
        <authorList>
            <person name="Iorizzo M."/>
            <person name="Ellison S."/>
            <person name="Senalik D."/>
            <person name="Macko-Podgorni A."/>
            <person name="Grzebelus D."/>
            <person name="Bostan H."/>
            <person name="Rolling W."/>
            <person name="Curaba J."/>
            <person name="Simon P."/>
        </authorList>
    </citation>
    <scope>NUCLEOTIDE SEQUENCE</scope>
    <source>
        <tissue evidence="1">Leaf</tissue>
    </source>
</reference>
<dbReference type="SUPFAM" id="SSF53098">
    <property type="entry name" value="Ribonuclease H-like"/>
    <property type="match status" value="1"/>
</dbReference>
<dbReference type="InterPro" id="IPR012337">
    <property type="entry name" value="RNaseH-like_sf"/>
</dbReference>
<dbReference type="EMBL" id="CP093344">
    <property type="protein sequence ID" value="WOG86594.1"/>
    <property type="molecule type" value="Genomic_DNA"/>
</dbReference>
<dbReference type="Gramene" id="KZN04303">
    <property type="protein sequence ID" value="KZN04303"/>
    <property type="gene ID" value="DCAR_005140"/>
</dbReference>
<dbReference type="Pfam" id="PF13456">
    <property type="entry name" value="RVT_3"/>
    <property type="match status" value="1"/>
</dbReference>
<accession>A0A162AQ95</accession>
<dbReference type="AlphaFoldDB" id="A0A162AQ95"/>